<proteinExistence type="predicted"/>
<protein>
    <submittedName>
        <fullName evidence="1">Uncharacterized protein</fullName>
    </submittedName>
</protein>
<evidence type="ECO:0000313" key="2">
    <source>
        <dbReference type="EMBL" id="CAF1643462.1"/>
    </source>
</evidence>
<evidence type="ECO:0000313" key="1">
    <source>
        <dbReference type="EMBL" id="CAF1497620.1"/>
    </source>
</evidence>
<reference evidence="1" key="1">
    <citation type="submission" date="2021-02" db="EMBL/GenBank/DDBJ databases">
        <authorList>
            <person name="Nowell W R."/>
        </authorList>
    </citation>
    <scope>NUCLEOTIDE SEQUENCE</scope>
</reference>
<evidence type="ECO:0000313" key="4">
    <source>
        <dbReference type="Proteomes" id="UP000663877"/>
    </source>
</evidence>
<dbReference type="EMBL" id="CAJNOM010003250">
    <property type="protein sequence ID" value="CAF1643462.1"/>
    <property type="molecule type" value="Genomic_DNA"/>
</dbReference>
<dbReference type="AlphaFoldDB" id="A0A815SZU7"/>
<comment type="caution">
    <text evidence="1">The sequence shown here is derived from an EMBL/GenBank/DDBJ whole genome shotgun (WGS) entry which is preliminary data.</text>
</comment>
<dbReference type="Proteomes" id="UP000663832">
    <property type="component" value="Unassembled WGS sequence"/>
</dbReference>
<organism evidence="1 4">
    <name type="scientific">Adineta steineri</name>
    <dbReference type="NCBI Taxonomy" id="433720"/>
    <lineage>
        <taxon>Eukaryota</taxon>
        <taxon>Metazoa</taxon>
        <taxon>Spiralia</taxon>
        <taxon>Gnathifera</taxon>
        <taxon>Rotifera</taxon>
        <taxon>Eurotatoria</taxon>
        <taxon>Bdelloidea</taxon>
        <taxon>Adinetida</taxon>
        <taxon>Adinetidae</taxon>
        <taxon>Adineta</taxon>
    </lineage>
</organism>
<dbReference type="EMBL" id="CAJNOI010002915">
    <property type="protein sequence ID" value="CAF1497620.1"/>
    <property type="molecule type" value="Genomic_DNA"/>
</dbReference>
<accession>A0A815SZU7</accession>
<dbReference type="Proteomes" id="UP000663877">
    <property type="component" value="Unassembled WGS sequence"/>
</dbReference>
<gene>
    <name evidence="1" type="ORF">BJG266_LOCUS42980</name>
    <name evidence="2" type="ORF">QVE165_LOCUS59882</name>
</gene>
<keyword evidence="3" id="KW-1185">Reference proteome</keyword>
<evidence type="ECO:0000313" key="3">
    <source>
        <dbReference type="Proteomes" id="UP000663832"/>
    </source>
</evidence>
<dbReference type="OrthoDB" id="76485at2759"/>
<sequence length="113" mass="13343">MNEVFNPTDPLKELPKDFDKLDRGTKATLLAQHLMEHVDRLQKPIRDFLHKRSQDYEGGPVYFWMDNTIYVKNATKNLIKDLAKIAEIRTIRLEDHSVTLDVRNIQHIFQIDI</sequence>
<name>A0A815SZU7_9BILA</name>